<name>A0A183CFP3_GLOPA</name>
<keyword evidence="2" id="KW-1185">Reference proteome</keyword>
<reference evidence="3" key="3">
    <citation type="submission" date="2016-06" db="UniProtKB">
        <authorList>
            <consortium name="WormBaseParasite"/>
        </authorList>
    </citation>
    <scope>IDENTIFICATION</scope>
</reference>
<evidence type="ECO:0000313" key="3">
    <source>
        <dbReference type="WBParaSite" id="GPLIN_001169800"/>
    </source>
</evidence>
<evidence type="ECO:0000313" key="2">
    <source>
        <dbReference type="Proteomes" id="UP000050741"/>
    </source>
</evidence>
<feature type="signal peptide" evidence="1">
    <location>
        <begin position="1"/>
        <end position="17"/>
    </location>
</feature>
<dbReference type="AlphaFoldDB" id="A0A183CFP3"/>
<organism evidence="2 3">
    <name type="scientific">Globodera pallida</name>
    <name type="common">Potato cyst nematode worm</name>
    <name type="synonym">Heterodera pallida</name>
    <dbReference type="NCBI Taxonomy" id="36090"/>
    <lineage>
        <taxon>Eukaryota</taxon>
        <taxon>Metazoa</taxon>
        <taxon>Ecdysozoa</taxon>
        <taxon>Nematoda</taxon>
        <taxon>Chromadorea</taxon>
        <taxon>Rhabditida</taxon>
        <taxon>Tylenchina</taxon>
        <taxon>Tylenchomorpha</taxon>
        <taxon>Tylenchoidea</taxon>
        <taxon>Heteroderidae</taxon>
        <taxon>Heteroderinae</taxon>
        <taxon>Globodera</taxon>
    </lineage>
</organism>
<dbReference type="WBParaSite" id="GPLIN_001169800">
    <property type="protein sequence ID" value="GPLIN_001169800"/>
    <property type="gene ID" value="GPLIN_001169800"/>
</dbReference>
<proteinExistence type="predicted"/>
<evidence type="ECO:0000256" key="1">
    <source>
        <dbReference type="SAM" id="SignalP"/>
    </source>
</evidence>
<dbReference type="Proteomes" id="UP000050741">
    <property type="component" value="Unassembled WGS sequence"/>
</dbReference>
<reference evidence="2" key="1">
    <citation type="submission" date="2013-12" db="EMBL/GenBank/DDBJ databases">
        <authorList>
            <person name="Aslett M."/>
        </authorList>
    </citation>
    <scope>NUCLEOTIDE SEQUENCE [LARGE SCALE GENOMIC DNA]</scope>
    <source>
        <strain evidence="2">Lindley</strain>
    </source>
</reference>
<reference evidence="2" key="2">
    <citation type="submission" date="2014-05" db="EMBL/GenBank/DDBJ databases">
        <title>The genome and life-stage specific transcriptomes of Globodera pallida elucidate key aspects of plant parasitism by a cyst nematode.</title>
        <authorList>
            <person name="Cotton J.A."/>
            <person name="Lilley C.J."/>
            <person name="Jones L.M."/>
            <person name="Kikuchi T."/>
            <person name="Reid A.J."/>
            <person name="Thorpe P."/>
            <person name="Tsai I.J."/>
            <person name="Beasley H."/>
            <person name="Blok V."/>
            <person name="Cock P.J.A."/>
            <person name="Van den Akker S.E."/>
            <person name="Holroyd N."/>
            <person name="Hunt M."/>
            <person name="Mantelin S."/>
            <person name="Naghra H."/>
            <person name="Pain A."/>
            <person name="Palomares-Rius J.E."/>
            <person name="Zarowiecki M."/>
            <person name="Berriman M."/>
            <person name="Jones J.T."/>
            <person name="Urwin P.E."/>
        </authorList>
    </citation>
    <scope>NUCLEOTIDE SEQUENCE [LARGE SCALE GENOMIC DNA]</scope>
    <source>
        <strain evidence="2">Lindley</strain>
    </source>
</reference>
<sequence length="498" mass="56288">MKLINVLFLLIALKAFSVPGGHFSESATWSECKLEKNGLFKLEKGCKTLQICYKSELAGKLATGTLNSVFHIKPNDFIEAINISKEFGLIETDFVKALHLGAFMKEFDGMAFRILALDLLSSIGQNGTGLCKKTCAFEPTAWHMKHFGTNCMEIVFPVEVPKFVLNVLASPYRLACDDYEKHLKLHEPTPPDYISGSLKRFVNACMEVPTSKCQKQVEAYACYKSTNKWPGISSIADLCRKHLGVDSTSNVAGLRVKICVHREGQKLVVESFFNHSLSDKTTIMTRNFPITLDGIMAIKKQMPIFFLEFGNGPHQSAVREKTSGDPINGSNWNIENDVIGSILDDIKPEEINGTWAKKLHFVPPSTRRMRVYFQIANPEFSVRITEDESFVENNPNKPTPTACVSYGDDCEEIRELLKRIEDLESCHGNRPPLPDDAFKLPPWKKPPLYSYPFKNRSETLICHFDLRCSKAELHNEYIAARRRCGLASEEGNRRKKRH</sequence>
<feature type="chain" id="PRO_5008147536" evidence="1">
    <location>
        <begin position="18"/>
        <end position="498"/>
    </location>
</feature>
<keyword evidence="1" id="KW-0732">Signal</keyword>
<accession>A0A183CFP3</accession>
<protein>
    <submittedName>
        <fullName evidence="3">Uncharacterized protein</fullName>
    </submittedName>
</protein>